<dbReference type="SMART" id="SM00028">
    <property type="entry name" value="TPR"/>
    <property type="match status" value="1"/>
</dbReference>
<dbReference type="PRINTS" id="PR00996">
    <property type="entry name" value="CHERMTFRASE"/>
</dbReference>
<dbReference type="Gene3D" id="2.30.30.40">
    <property type="entry name" value="SH3 Domains"/>
    <property type="match status" value="1"/>
</dbReference>
<dbReference type="PROSITE" id="PS50005">
    <property type="entry name" value="TPR"/>
    <property type="match status" value="1"/>
</dbReference>
<dbReference type="Gene3D" id="1.25.40.10">
    <property type="entry name" value="Tetratricopeptide repeat domain"/>
    <property type="match status" value="1"/>
</dbReference>
<dbReference type="Pfam" id="PF01739">
    <property type="entry name" value="CheR"/>
    <property type="match status" value="1"/>
</dbReference>
<dbReference type="SUPFAM" id="SSF53335">
    <property type="entry name" value="S-adenosyl-L-methionine-dependent methyltransferases"/>
    <property type="match status" value="1"/>
</dbReference>
<dbReference type="Gene3D" id="3.40.50.150">
    <property type="entry name" value="Vaccinia Virus protein VP39"/>
    <property type="match status" value="1"/>
</dbReference>
<evidence type="ECO:0008006" key="9">
    <source>
        <dbReference type="Google" id="ProtNLM"/>
    </source>
</evidence>
<dbReference type="InterPro" id="IPR036061">
    <property type="entry name" value="CheW-like_dom_sf"/>
</dbReference>
<dbReference type="SUPFAM" id="SSF50341">
    <property type="entry name" value="CheW-like"/>
    <property type="match status" value="1"/>
</dbReference>
<dbReference type="RefSeq" id="WP_425485863.1">
    <property type="nucleotide sequence ID" value="NZ_CADIJX010000001.1"/>
</dbReference>
<dbReference type="InterPro" id="IPR000780">
    <property type="entry name" value="CheR_MeTrfase"/>
</dbReference>
<name>A0A6S6YP64_9BURK</name>
<organism evidence="7 8">
    <name type="scientific">Achromobacter pestifer</name>
    <dbReference type="NCBI Taxonomy" id="1353889"/>
    <lineage>
        <taxon>Bacteria</taxon>
        <taxon>Pseudomonadati</taxon>
        <taxon>Pseudomonadota</taxon>
        <taxon>Betaproteobacteria</taxon>
        <taxon>Burkholderiales</taxon>
        <taxon>Alcaligenaceae</taxon>
        <taxon>Achromobacter</taxon>
    </lineage>
</organism>
<feature type="repeat" description="TPR" evidence="4">
    <location>
        <begin position="357"/>
        <end position="390"/>
    </location>
</feature>
<dbReference type="CDD" id="cd02440">
    <property type="entry name" value="AdoMet_MTases"/>
    <property type="match status" value="1"/>
</dbReference>
<evidence type="ECO:0000313" key="8">
    <source>
        <dbReference type="Proteomes" id="UP000494108"/>
    </source>
</evidence>
<dbReference type="InterPro" id="IPR050903">
    <property type="entry name" value="Bact_Chemotaxis_MeTrfase"/>
</dbReference>
<proteinExistence type="predicted"/>
<dbReference type="GO" id="GO:0006935">
    <property type="term" value="P:chemotaxis"/>
    <property type="evidence" value="ECO:0007669"/>
    <property type="project" value="InterPro"/>
</dbReference>
<dbReference type="PANTHER" id="PTHR24422">
    <property type="entry name" value="CHEMOTAXIS PROTEIN METHYLTRANSFERASE"/>
    <property type="match status" value="1"/>
</dbReference>
<keyword evidence="3" id="KW-0949">S-adenosyl-L-methionine</keyword>
<dbReference type="SMART" id="SM00138">
    <property type="entry name" value="MeTrc"/>
    <property type="match status" value="1"/>
</dbReference>
<dbReference type="PANTHER" id="PTHR24422:SF19">
    <property type="entry name" value="CHEMOTAXIS PROTEIN METHYLTRANSFERASE"/>
    <property type="match status" value="1"/>
</dbReference>
<dbReference type="InterPro" id="IPR019734">
    <property type="entry name" value="TPR_rpt"/>
</dbReference>
<dbReference type="PROSITE" id="PS50123">
    <property type="entry name" value="CHER"/>
    <property type="match status" value="1"/>
</dbReference>
<evidence type="ECO:0000256" key="4">
    <source>
        <dbReference type="PROSITE-ProRule" id="PRU00339"/>
    </source>
</evidence>
<dbReference type="GO" id="GO:0008757">
    <property type="term" value="F:S-adenosylmethionine-dependent methyltransferase activity"/>
    <property type="evidence" value="ECO:0007669"/>
    <property type="project" value="InterPro"/>
</dbReference>
<accession>A0A6S6YP64</accession>
<feature type="domain" description="CheW-like" evidence="6">
    <location>
        <begin position="500"/>
        <end position="645"/>
    </location>
</feature>
<dbReference type="GO" id="GO:0007165">
    <property type="term" value="P:signal transduction"/>
    <property type="evidence" value="ECO:0007669"/>
    <property type="project" value="InterPro"/>
</dbReference>
<gene>
    <name evidence="7" type="ORF">LMG3431_00115</name>
</gene>
<dbReference type="Pfam" id="PF01584">
    <property type="entry name" value="CheW"/>
    <property type="match status" value="1"/>
</dbReference>
<dbReference type="InterPro" id="IPR011990">
    <property type="entry name" value="TPR-like_helical_dom_sf"/>
</dbReference>
<sequence>MTLVDEFSALLKRKMGLDSGSIGKAAVERAVRHRMGAVNATDEYDYLIRVQTSPTEMQQLIEAVIVPETWFFRYPESQTAMAGLACERLFAAGVAEDRVLRVLSVPCSSGEEPYSIAMALLDAGVPAARFQVDAVDISQRMVEFAQRAVYGRNSFRGDDLAYRDRHFTETADGYQLSAMVREGVRFQQGNLFDANLLLGAAPYDFVFCRNLLIYFDTATQERAVQVLRRFTRGDGIIFVGPAETSLLTARRLPIVPAARSFAFLAQAMPPPVEVFTPAKPIVHAWTPPRRPVAPPPPARLPLPHAAIPPVPAAPVEAPGASRADVSLRQIEAMADQGRLQEALVQCRVHLEVHGASADALHLLGLLQDAAGDAREAQAAYRKALYLDPTHREALLHLAALIASAGDVEGARRLQAPADFRRAQRERRLDVSESIALLSEVDDCWNRIGIRGDKSCGQLSGYVHCRNCPVYATAAKRILDRLPPQMDVQDHEPVTSESRRLSSLLVFRLSREWLGLPTRALDEVASTRMILTLPHRRDPAVLGVTNVRGTLTVCVSLARLLGLDSPPVDTRERAAARMLIFGGAGRAVVLPVDEVEGIHAVDLDVLEPLPATVEGASLKYSRGVVRCADRSVGVLDESLLMQALERSLA</sequence>
<evidence type="ECO:0000256" key="2">
    <source>
        <dbReference type="ARBA" id="ARBA00022679"/>
    </source>
</evidence>
<dbReference type="PROSITE" id="PS50851">
    <property type="entry name" value="CHEW"/>
    <property type="match status" value="1"/>
</dbReference>
<keyword evidence="1" id="KW-0489">Methyltransferase</keyword>
<protein>
    <recommendedName>
        <fullName evidence="9">Chemotaxis protein CheR</fullName>
    </recommendedName>
</protein>
<evidence type="ECO:0000256" key="3">
    <source>
        <dbReference type="ARBA" id="ARBA00022691"/>
    </source>
</evidence>
<dbReference type="AlphaFoldDB" id="A0A6S6YP64"/>
<keyword evidence="2" id="KW-0808">Transferase</keyword>
<dbReference type="InterPro" id="IPR022642">
    <property type="entry name" value="CheR_C"/>
</dbReference>
<reference evidence="7 8" key="1">
    <citation type="submission" date="2020-04" db="EMBL/GenBank/DDBJ databases">
        <authorList>
            <person name="De Canck E."/>
        </authorList>
    </citation>
    <scope>NUCLEOTIDE SEQUENCE [LARGE SCALE GENOMIC DNA]</scope>
    <source>
        <strain evidence="7 8">LMG 3431</strain>
    </source>
</reference>
<keyword evidence="4" id="KW-0802">TPR repeat</keyword>
<dbReference type="SUPFAM" id="SSF48452">
    <property type="entry name" value="TPR-like"/>
    <property type="match status" value="1"/>
</dbReference>
<evidence type="ECO:0000313" key="7">
    <source>
        <dbReference type="EMBL" id="CAB3625123.1"/>
    </source>
</evidence>
<evidence type="ECO:0000256" key="1">
    <source>
        <dbReference type="ARBA" id="ARBA00022603"/>
    </source>
</evidence>
<dbReference type="EMBL" id="CADIJX010000001">
    <property type="protein sequence ID" value="CAB3625123.1"/>
    <property type="molecule type" value="Genomic_DNA"/>
</dbReference>
<dbReference type="SMART" id="SM00260">
    <property type="entry name" value="CheW"/>
    <property type="match status" value="1"/>
</dbReference>
<dbReference type="GO" id="GO:0032259">
    <property type="term" value="P:methylation"/>
    <property type="evidence" value="ECO:0007669"/>
    <property type="project" value="UniProtKB-KW"/>
</dbReference>
<dbReference type="Proteomes" id="UP000494108">
    <property type="component" value="Unassembled WGS sequence"/>
</dbReference>
<evidence type="ECO:0000259" key="5">
    <source>
        <dbReference type="PROSITE" id="PS50123"/>
    </source>
</evidence>
<keyword evidence="8" id="KW-1185">Reference proteome</keyword>
<evidence type="ECO:0000259" key="6">
    <source>
        <dbReference type="PROSITE" id="PS50851"/>
    </source>
</evidence>
<feature type="domain" description="CheR-type methyltransferase" evidence="5">
    <location>
        <begin position="1"/>
        <end position="244"/>
    </location>
</feature>
<dbReference type="InterPro" id="IPR029063">
    <property type="entry name" value="SAM-dependent_MTases_sf"/>
</dbReference>
<dbReference type="Gene3D" id="2.40.50.180">
    <property type="entry name" value="CheA-289, Domain 4"/>
    <property type="match status" value="1"/>
</dbReference>
<dbReference type="InterPro" id="IPR002545">
    <property type="entry name" value="CheW-lke_dom"/>
</dbReference>